<organism evidence="2 3">
    <name type="scientific">Botryobasidium botryosum (strain FD-172 SS1)</name>
    <dbReference type="NCBI Taxonomy" id="930990"/>
    <lineage>
        <taxon>Eukaryota</taxon>
        <taxon>Fungi</taxon>
        <taxon>Dikarya</taxon>
        <taxon>Basidiomycota</taxon>
        <taxon>Agaricomycotina</taxon>
        <taxon>Agaricomycetes</taxon>
        <taxon>Cantharellales</taxon>
        <taxon>Botryobasidiaceae</taxon>
        <taxon>Botryobasidium</taxon>
    </lineage>
</organism>
<dbReference type="SUPFAM" id="SSF50969">
    <property type="entry name" value="YVTN repeat-like/Quinoprotein amine dehydrogenase"/>
    <property type="match status" value="1"/>
</dbReference>
<name>A0A067MPD2_BOTB1</name>
<dbReference type="SUPFAM" id="SSF81383">
    <property type="entry name" value="F-box domain"/>
    <property type="match status" value="1"/>
</dbReference>
<protein>
    <submittedName>
        <fullName evidence="2">Uncharacterized protein</fullName>
    </submittedName>
</protein>
<accession>A0A067MPD2</accession>
<keyword evidence="3" id="KW-1185">Reference proteome</keyword>
<evidence type="ECO:0000313" key="2">
    <source>
        <dbReference type="EMBL" id="KDQ13436.1"/>
    </source>
</evidence>
<evidence type="ECO:0000256" key="1">
    <source>
        <dbReference type="SAM" id="MobiDB-lite"/>
    </source>
</evidence>
<evidence type="ECO:0000313" key="3">
    <source>
        <dbReference type="Proteomes" id="UP000027195"/>
    </source>
</evidence>
<dbReference type="AlphaFoldDB" id="A0A067MPD2"/>
<feature type="region of interest" description="Disordered" evidence="1">
    <location>
        <begin position="107"/>
        <end position="128"/>
    </location>
</feature>
<dbReference type="InParanoid" id="A0A067MPD2"/>
<dbReference type="EMBL" id="KL198043">
    <property type="protein sequence ID" value="KDQ13436.1"/>
    <property type="molecule type" value="Genomic_DNA"/>
</dbReference>
<feature type="compositionally biased region" description="Low complexity" evidence="1">
    <location>
        <begin position="112"/>
        <end position="128"/>
    </location>
</feature>
<dbReference type="STRING" id="930990.A0A067MPD2"/>
<dbReference type="InterPro" id="IPR011044">
    <property type="entry name" value="Quino_amine_DH_bsu"/>
</dbReference>
<dbReference type="HOGENOM" id="CLU_526734_0_0_1"/>
<gene>
    <name evidence="2" type="ORF">BOTBODRAFT_368026</name>
</gene>
<sequence>MNPSPREPAPGPDENEQKNFACVPLDVFVEIAQRVDALDVLSLRRTCKALSEFTFAKILWLALARDILLRRPLPVPTNIPLTDIPTPTLEHAVLRAHLVERSWVPSPSQPFPSLTSSRPNSSSPAPLARPARVIDLPSDSYGERVEEERFWFDRTILHVSVLPGGHYALLLTRAGLLACWDLSTGRCVARYQCPEGSPSRLLFEWRLLPSADGKSVTIAMLLTEDIPVLHPRRHKLCIIDLRLPNNTSPGFSLRCAPVITSQYVDSFFIDEQITGAVGFEEKYELHLLSSATGDLVVWEGPGSGDIPLAESVSAVVTPLHLVLYSQNEGRKEIRWYLKEDLITPPKSSLIPRLPPPQMRVVVEWSEPHYELQPLWGSPLDRPSTMFSMASDTGSRIKAMLFELSRSPIPFPHTLEPLLSRRSRVASGRQNVWGLDISGKHMVFAVQDHDNDVQFPVYVVTYPSYHEARAGQRTALMRRLELPRNLPIGSLSNLAIDETTGVIVAVTFSGELWVLEYA</sequence>
<dbReference type="InterPro" id="IPR036047">
    <property type="entry name" value="F-box-like_dom_sf"/>
</dbReference>
<dbReference type="OrthoDB" id="2688364at2759"/>
<reference evidence="3" key="1">
    <citation type="journal article" date="2014" name="Proc. Natl. Acad. Sci. U.S.A.">
        <title>Extensive sampling of basidiomycete genomes demonstrates inadequacy of the white-rot/brown-rot paradigm for wood decay fungi.</title>
        <authorList>
            <person name="Riley R."/>
            <person name="Salamov A.A."/>
            <person name="Brown D.W."/>
            <person name="Nagy L.G."/>
            <person name="Floudas D."/>
            <person name="Held B.W."/>
            <person name="Levasseur A."/>
            <person name="Lombard V."/>
            <person name="Morin E."/>
            <person name="Otillar R."/>
            <person name="Lindquist E.A."/>
            <person name="Sun H."/>
            <person name="LaButti K.M."/>
            <person name="Schmutz J."/>
            <person name="Jabbour D."/>
            <person name="Luo H."/>
            <person name="Baker S.E."/>
            <person name="Pisabarro A.G."/>
            <person name="Walton J.D."/>
            <person name="Blanchette R.A."/>
            <person name="Henrissat B."/>
            <person name="Martin F."/>
            <person name="Cullen D."/>
            <person name="Hibbett D.S."/>
            <person name="Grigoriev I.V."/>
        </authorList>
    </citation>
    <scope>NUCLEOTIDE SEQUENCE [LARGE SCALE GENOMIC DNA]</scope>
    <source>
        <strain evidence="3">FD-172 SS1</strain>
    </source>
</reference>
<proteinExistence type="predicted"/>
<dbReference type="Proteomes" id="UP000027195">
    <property type="component" value="Unassembled WGS sequence"/>
</dbReference>